<proteinExistence type="predicted"/>
<accession>A0AAE3MF50</accession>
<protein>
    <submittedName>
        <fullName evidence="1">Uncharacterized protein</fullName>
    </submittedName>
</protein>
<keyword evidence="2" id="KW-1185">Reference proteome</keyword>
<evidence type="ECO:0000313" key="1">
    <source>
        <dbReference type="EMBL" id="MCW3806704.1"/>
    </source>
</evidence>
<reference evidence="1" key="1">
    <citation type="submission" date="2022-10" db="EMBL/GenBank/DDBJ databases">
        <authorList>
            <person name="Yu W.X."/>
        </authorList>
    </citation>
    <scope>NUCLEOTIDE SEQUENCE</scope>
    <source>
        <strain evidence="1">D04</strain>
    </source>
</reference>
<evidence type="ECO:0000313" key="2">
    <source>
        <dbReference type="Proteomes" id="UP001207408"/>
    </source>
</evidence>
<dbReference type="AlphaFoldDB" id="A0AAE3MF50"/>
<dbReference type="Proteomes" id="UP001207408">
    <property type="component" value="Unassembled WGS sequence"/>
</dbReference>
<dbReference type="EMBL" id="JAPDPI010000028">
    <property type="protein sequence ID" value="MCW3806704.1"/>
    <property type="molecule type" value="Genomic_DNA"/>
</dbReference>
<dbReference type="RefSeq" id="WP_301200384.1">
    <property type="nucleotide sequence ID" value="NZ_JAPDPI010000028.1"/>
</dbReference>
<name>A0AAE3MF50_9BACT</name>
<sequence>MINELKHQIMDMQQQFSSKSHLISRNKNGNIDTVLVGEEIILETSVGNLIPRYTLDDDSGRKKEAPVKFYKTGELKSLPLEKLTEIPTSVGTIKSELVIFYKSGALYRTFPLNGKVTGFWTEENECELAEIIDIQTAVGEIKVKPIYLQFYETGELESLLFWPNEHVKITTDMGEMLIRKGISFYKNGKVKGFEPLEELAVNSPIGKLKVFDPDPNGIQAESHSLCLNEDGSVQSVITSSNQIVVKKGSVEYKRFSPKLVTSYCNENAFFISPLKIVFGDNSLVFNNINESTESVSKELNYKIIDFVPDKPISCFGCE</sequence>
<organism evidence="1 2">
    <name type="scientific">Plebeiibacterium marinum</name>
    <dbReference type="NCBI Taxonomy" id="2992111"/>
    <lineage>
        <taxon>Bacteria</taxon>
        <taxon>Pseudomonadati</taxon>
        <taxon>Bacteroidota</taxon>
        <taxon>Bacteroidia</taxon>
        <taxon>Marinilabiliales</taxon>
        <taxon>Marinilabiliaceae</taxon>
        <taxon>Plebeiibacterium</taxon>
    </lineage>
</organism>
<comment type="caution">
    <text evidence="1">The sequence shown here is derived from an EMBL/GenBank/DDBJ whole genome shotgun (WGS) entry which is preliminary data.</text>
</comment>
<gene>
    <name evidence="1" type="ORF">OM074_13795</name>
</gene>